<gene>
    <name evidence="2" type="ORF">I8Y00_000579</name>
</gene>
<organism evidence="2">
    <name type="scientific">Citrobacter farmeri</name>
    <dbReference type="NCBI Taxonomy" id="67824"/>
    <lineage>
        <taxon>Bacteria</taxon>
        <taxon>Pseudomonadati</taxon>
        <taxon>Pseudomonadota</taxon>
        <taxon>Gammaproteobacteria</taxon>
        <taxon>Enterobacterales</taxon>
        <taxon>Enterobacteriaceae</taxon>
        <taxon>Citrobacter</taxon>
    </lineage>
</organism>
<name>A0A8H9NS20_9ENTR</name>
<dbReference type="RefSeq" id="WP_094465228.1">
    <property type="nucleotide sequence ID" value="NZ_CABMNX010000001.1"/>
</dbReference>
<accession>A0A8H9NS20</accession>
<dbReference type="Proteomes" id="UP000864563">
    <property type="component" value="Unassembled WGS sequence"/>
</dbReference>
<dbReference type="KEGG" id="cfar:CI104_09750"/>
<protein>
    <submittedName>
        <fullName evidence="2">Uncharacterized protein</fullName>
    </submittedName>
</protein>
<evidence type="ECO:0000313" key="2">
    <source>
        <dbReference type="EMBL" id="HAT1584280.1"/>
    </source>
</evidence>
<proteinExistence type="predicted"/>
<keyword evidence="1" id="KW-1133">Transmembrane helix</keyword>
<dbReference type="OrthoDB" id="8964452at2"/>
<dbReference type="GeneID" id="92973759"/>
<comment type="caution">
    <text evidence="2">The sequence shown here is derived from an EMBL/GenBank/DDBJ whole genome shotgun (WGS) entry which is preliminary data.</text>
</comment>
<reference evidence="2" key="1">
    <citation type="journal article" date="2018" name="Genome Biol.">
        <title>SKESA: strategic k-mer extension for scrupulous assemblies.</title>
        <authorList>
            <person name="Souvorov A."/>
            <person name="Agarwala R."/>
            <person name="Lipman D.J."/>
        </authorList>
    </citation>
    <scope>NUCLEOTIDE SEQUENCE</scope>
    <source>
        <strain evidence="2">YDC697-2</strain>
    </source>
</reference>
<evidence type="ECO:0000256" key="1">
    <source>
        <dbReference type="SAM" id="Phobius"/>
    </source>
</evidence>
<feature type="transmembrane region" description="Helical" evidence="1">
    <location>
        <begin position="51"/>
        <end position="75"/>
    </location>
</feature>
<sequence>MPVDLSRIPEPATRNRPPSLKRWSMVLLIFLVLGGFLTSSLWPAQKVVREALFWHCFITAPLVIWAVFLGIRWLIYLAVEWPASGWDHERKQDIANEIRRGQRSLLLLGVGVQLPHVVESTTLSQQFLVPQGLALPAVVDKNTQAVSFLARFNDEGLIFFERVIERMNKLFSESAIQNSLQQRNVNRTLTIVVQIAYENILSKEELAYIQSFILHLFSTSRIHISSQFGLKDIDHWLDAPDSFADLLLVSVNLQPELSDGEGEAAVALLFQVAEDVSDNDSAVAYIHRPEIARDAAEISTSVSQALQWGKTQAEDIASVWLAGMGVESKVQSLLASSTLKFPRAEGDKHLVDIDMKSGHTGVTSPWLAVALAAKNMDIVPNPQLVMSISDKNASFYCLVIHPQVSASQKKL</sequence>
<feature type="transmembrane region" description="Helical" evidence="1">
    <location>
        <begin position="23"/>
        <end position="44"/>
    </location>
</feature>
<dbReference type="AlphaFoldDB" id="A0A8H9NS20"/>
<keyword evidence="1" id="KW-0472">Membrane</keyword>
<dbReference type="EMBL" id="DACSDU010000002">
    <property type="protein sequence ID" value="HAT1584280.1"/>
    <property type="molecule type" value="Genomic_DNA"/>
</dbReference>
<reference evidence="2" key="2">
    <citation type="submission" date="2020-11" db="EMBL/GenBank/DDBJ databases">
        <authorList>
            <consortium name="NCBI Pathogen Detection Project"/>
        </authorList>
    </citation>
    <scope>NUCLEOTIDE SEQUENCE</scope>
    <source>
        <strain evidence="2">YDC697-2</strain>
    </source>
</reference>
<keyword evidence="1" id="KW-0812">Transmembrane</keyword>